<sequence>MADIEREYTKKISDIEEKINSIPQTPVHKPSFKYLLLIGSILLVAMIMCAFVSAIVAMSIPDVIYAVLGTGGVALIGSYFFGEKALGKFKS</sequence>
<gene>
    <name evidence="2" type="ORF">S01H4_19028</name>
</gene>
<protein>
    <submittedName>
        <fullName evidence="2">Uncharacterized protein</fullName>
    </submittedName>
</protein>
<keyword evidence="1" id="KW-0812">Transmembrane</keyword>
<comment type="caution">
    <text evidence="2">The sequence shown here is derived from an EMBL/GenBank/DDBJ whole genome shotgun (WGS) entry which is preliminary data.</text>
</comment>
<organism evidence="2">
    <name type="scientific">marine sediment metagenome</name>
    <dbReference type="NCBI Taxonomy" id="412755"/>
    <lineage>
        <taxon>unclassified sequences</taxon>
        <taxon>metagenomes</taxon>
        <taxon>ecological metagenomes</taxon>
    </lineage>
</organism>
<dbReference type="EMBL" id="BART01008462">
    <property type="protein sequence ID" value="GAG54311.1"/>
    <property type="molecule type" value="Genomic_DNA"/>
</dbReference>
<dbReference type="AlphaFoldDB" id="X1A1Z7"/>
<feature type="transmembrane region" description="Helical" evidence="1">
    <location>
        <begin position="63"/>
        <end position="82"/>
    </location>
</feature>
<keyword evidence="1" id="KW-0472">Membrane</keyword>
<evidence type="ECO:0000256" key="1">
    <source>
        <dbReference type="SAM" id="Phobius"/>
    </source>
</evidence>
<proteinExistence type="predicted"/>
<evidence type="ECO:0000313" key="2">
    <source>
        <dbReference type="EMBL" id="GAG54311.1"/>
    </source>
</evidence>
<keyword evidence="1" id="KW-1133">Transmembrane helix</keyword>
<reference evidence="2" key="1">
    <citation type="journal article" date="2014" name="Front. Microbiol.">
        <title>High frequency of phylogenetically diverse reductive dehalogenase-homologous genes in deep subseafloor sedimentary metagenomes.</title>
        <authorList>
            <person name="Kawai M."/>
            <person name="Futagami T."/>
            <person name="Toyoda A."/>
            <person name="Takaki Y."/>
            <person name="Nishi S."/>
            <person name="Hori S."/>
            <person name="Arai W."/>
            <person name="Tsubouchi T."/>
            <person name="Morono Y."/>
            <person name="Uchiyama I."/>
            <person name="Ito T."/>
            <person name="Fujiyama A."/>
            <person name="Inagaki F."/>
            <person name="Takami H."/>
        </authorList>
    </citation>
    <scope>NUCLEOTIDE SEQUENCE</scope>
    <source>
        <strain evidence="2">Expedition CK06-06</strain>
    </source>
</reference>
<accession>X1A1Z7</accession>
<feature type="transmembrane region" description="Helical" evidence="1">
    <location>
        <begin position="34"/>
        <end position="57"/>
    </location>
</feature>
<name>X1A1Z7_9ZZZZ</name>